<keyword evidence="7 9" id="KW-0811">Translocation</keyword>
<evidence type="ECO:0000256" key="4">
    <source>
        <dbReference type="ARBA" id="ARBA00022692"/>
    </source>
</evidence>
<evidence type="ECO:0000256" key="1">
    <source>
        <dbReference type="ARBA" id="ARBA00004651"/>
    </source>
</evidence>
<evidence type="ECO:0000256" key="5">
    <source>
        <dbReference type="ARBA" id="ARBA00022927"/>
    </source>
</evidence>
<dbReference type="InterPro" id="IPR054384">
    <property type="entry name" value="SecDF_P1_head"/>
</dbReference>
<feature type="transmembrane region" description="Helical" evidence="9">
    <location>
        <begin position="300"/>
        <end position="319"/>
    </location>
</feature>
<comment type="subcellular location">
    <subcellularLocation>
        <location evidence="1 9">Cell membrane</location>
        <topology evidence="1 9">Multi-pass membrane protein</topology>
    </subcellularLocation>
</comment>
<keyword evidence="8 9" id="KW-0472">Membrane</keyword>
<feature type="transmembrane region" description="Helical" evidence="9">
    <location>
        <begin position="696"/>
        <end position="714"/>
    </location>
</feature>
<keyword evidence="15" id="KW-1185">Reference proteome</keyword>
<dbReference type="InterPro" id="IPR048631">
    <property type="entry name" value="SecD_1st"/>
</dbReference>
<dbReference type="RefSeq" id="WP_246189548.1">
    <property type="nucleotide sequence ID" value="NZ_CABFUZ020000105.1"/>
</dbReference>
<feature type="domain" description="Protein export membrane protein SecD/SecF C-terminal" evidence="11">
    <location>
        <begin position="573"/>
        <end position="747"/>
    </location>
</feature>
<dbReference type="Pfam" id="PF02355">
    <property type="entry name" value="SecD_SecF_C"/>
    <property type="match status" value="2"/>
</dbReference>
<evidence type="ECO:0000259" key="13">
    <source>
        <dbReference type="Pfam" id="PF22599"/>
    </source>
</evidence>
<dbReference type="InterPro" id="IPR005665">
    <property type="entry name" value="SecF_bac"/>
</dbReference>
<dbReference type="HAMAP" id="MF_01463_B">
    <property type="entry name" value="SecD_B"/>
    <property type="match status" value="1"/>
</dbReference>
<feature type="region of interest" description="Disordered" evidence="10">
    <location>
        <begin position="754"/>
        <end position="773"/>
    </location>
</feature>
<evidence type="ECO:0000256" key="6">
    <source>
        <dbReference type="ARBA" id="ARBA00022989"/>
    </source>
</evidence>
<name>A0A5E6MJ56_9BACT</name>
<feature type="domain" description="Protein translocase subunit SecDF P1" evidence="12">
    <location>
        <begin position="79"/>
        <end position="139"/>
    </location>
</feature>
<evidence type="ECO:0000256" key="8">
    <source>
        <dbReference type="ARBA" id="ARBA00023136"/>
    </source>
</evidence>
<evidence type="ECO:0000259" key="12">
    <source>
        <dbReference type="Pfam" id="PF21760"/>
    </source>
</evidence>
<dbReference type="Gene3D" id="1.20.1640.10">
    <property type="entry name" value="Multidrug efflux transporter AcrB transmembrane domain"/>
    <property type="match status" value="2"/>
</dbReference>
<dbReference type="InterPro" id="IPR005791">
    <property type="entry name" value="SecD"/>
</dbReference>
<feature type="transmembrane region" description="Helical" evidence="9">
    <location>
        <begin position="720"/>
        <end position="746"/>
    </location>
</feature>
<dbReference type="InterPro" id="IPR022645">
    <property type="entry name" value="SecD/SecF_bac"/>
</dbReference>
<dbReference type="NCBIfam" id="TIGR00966">
    <property type="entry name" value="transloc_SecF"/>
    <property type="match status" value="1"/>
</dbReference>
<keyword evidence="6 9" id="KW-1133">Transmembrane helix</keyword>
<evidence type="ECO:0000256" key="9">
    <source>
        <dbReference type="HAMAP-Rule" id="MF_01463"/>
    </source>
</evidence>
<reference evidence="14" key="1">
    <citation type="submission" date="2019-09" db="EMBL/GenBank/DDBJ databases">
        <authorList>
            <person name="Cremers G."/>
        </authorList>
    </citation>
    <scope>NUCLEOTIDE SEQUENCE [LARGE SCALE GENOMIC DNA]</scope>
    <source>
        <strain evidence="14">3B</strain>
    </source>
</reference>
<evidence type="ECO:0000313" key="15">
    <source>
        <dbReference type="Proteomes" id="UP000381693"/>
    </source>
</evidence>
<dbReference type="PRINTS" id="PR01755">
    <property type="entry name" value="SECFTRNLCASE"/>
</dbReference>
<feature type="transmembrane region" description="Helical" evidence="9">
    <location>
        <begin position="478"/>
        <end position="496"/>
    </location>
</feature>
<comment type="function">
    <text evidence="9">Part of the Sec protein translocase complex. Interacts with the SecYEG preprotein conducting channel. SecDF uses the proton motive force (PMF) to complete protein translocation after the ATP-dependent function of SecA.</text>
</comment>
<dbReference type="FunFam" id="1.20.1640.10:FF:000004">
    <property type="entry name" value="Protein translocase subunit SecD"/>
    <property type="match status" value="1"/>
</dbReference>
<organism evidence="14 15">
    <name type="scientific">Methylacidimicrobium cyclopophantes</name>
    <dbReference type="NCBI Taxonomy" id="1041766"/>
    <lineage>
        <taxon>Bacteria</taxon>
        <taxon>Pseudomonadati</taxon>
        <taxon>Verrucomicrobiota</taxon>
        <taxon>Methylacidimicrobium</taxon>
    </lineage>
</organism>
<feature type="transmembrane region" description="Helical" evidence="9">
    <location>
        <begin position="6"/>
        <end position="23"/>
    </location>
</feature>
<evidence type="ECO:0000256" key="7">
    <source>
        <dbReference type="ARBA" id="ARBA00023010"/>
    </source>
</evidence>
<feature type="transmembrane region" description="Helical" evidence="9">
    <location>
        <begin position="30"/>
        <end position="50"/>
    </location>
</feature>
<feature type="transmembrane region" description="Helical" evidence="9">
    <location>
        <begin position="421"/>
        <end position="442"/>
    </location>
</feature>
<comment type="caution">
    <text evidence="14">The sequence shown here is derived from an EMBL/GenBank/DDBJ whole genome shotgun (WGS) entry which is preliminary data.</text>
</comment>
<gene>
    <name evidence="9" type="primary">secD</name>
    <name evidence="14" type="ORF">MAMC_00946</name>
</gene>
<dbReference type="InterPro" id="IPR022813">
    <property type="entry name" value="SecD/SecF_arch_bac"/>
</dbReference>
<comment type="similarity">
    <text evidence="9">Belongs to the SecD/SecF family. SecD subfamily.</text>
</comment>
<dbReference type="EMBL" id="CABFUZ020000105">
    <property type="protein sequence ID" value="VVM06096.1"/>
    <property type="molecule type" value="Genomic_DNA"/>
</dbReference>
<evidence type="ECO:0000313" key="14">
    <source>
        <dbReference type="EMBL" id="VVM06096.1"/>
    </source>
</evidence>
<dbReference type="GO" id="GO:0006605">
    <property type="term" value="P:protein targeting"/>
    <property type="evidence" value="ECO:0007669"/>
    <property type="project" value="UniProtKB-UniRule"/>
</dbReference>
<dbReference type="Gene3D" id="3.30.70.3400">
    <property type="match status" value="1"/>
</dbReference>
<protein>
    <recommendedName>
        <fullName evidence="9">Protein translocase subunit SecD</fullName>
    </recommendedName>
</protein>
<dbReference type="GO" id="GO:0005886">
    <property type="term" value="C:plasma membrane"/>
    <property type="evidence" value="ECO:0007669"/>
    <property type="project" value="UniProtKB-SubCell"/>
</dbReference>
<comment type="caution">
    <text evidence="9">Lacks conserved residue(s) required for the propagation of feature annotation.</text>
</comment>
<dbReference type="GO" id="GO:0015450">
    <property type="term" value="F:protein-transporting ATPase activity"/>
    <property type="evidence" value="ECO:0007669"/>
    <property type="project" value="InterPro"/>
</dbReference>
<feature type="domain" description="Protein export membrane protein SecD/SecF C-terminal" evidence="11">
    <location>
        <begin position="283"/>
        <end position="445"/>
    </location>
</feature>
<sequence length="773" mass="83873">MLLWSFVTALFFLIALIWYFTSAEERVRRWVGLLSIVMLLANAGLSLFPLDKSIRLGLDLKGGTAFLLELEGQPSPGALQQATAVIRKRIDKFGLSEPIIQPVGRNRISVQIPGLAEAEKNAARQQLSKVAKLEFKLVHPQNAQLLAEIQAGQGRIPPDYEVLSFAPEEGRSGGGLRQILVKRRAEMGGKFVRRAFRGFDEVGRPTVVIEFTDEGSRRFGAITSSNIGKQLAIVLDGEVKSAPVIQSAIFRSAVISGGNMTPKEAEDLASVLENPLEMPVKLLEERGIDPSLGRDSILSGMRAGWVALALVVLFMVVYYRAAGVVAVLALAVNLFLLFGFLAQFHFTLTLPGLAGVILTIGMAVDANVLVYERMRDEIDAGKPIRQAVTAGFERAFSAIFDSNVTVILVAVILMWLGSGPLQGFAVTLVLGIVANLFAALVVTRNAFEWLLAVGWLQRLSMMRILTRPNFPFLAWRRSACWLAVALLAAGMTTFFLRSDRLLGVDFVGGDSLTVGYRQAVPVQEVRAALEAAGIHPSMMQYAREFQQLSLQTRYGEGERALQVLQQKIPSAGFANAKLDSVGPVVGEELKSRALLALSLGLAAILLYVTVRYEWSFAAAAALGQLHDVFLAVGFLAILGREFTMPLVGAFLTILGYSINEKIVISDRVREAARLRLAGTFQDHVNGGVNLTLARTLITGGTVLLATISMLVLGGPVISPFALAILIGVLGGMFSSHFLTPALMYWLHGLREKHGGVTQPPAPQPPDWRAGRRT</sequence>
<dbReference type="NCBIfam" id="TIGR00916">
    <property type="entry name" value="2A0604s01"/>
    <property type="match status" value="1"/>
</dbReference>
<feature type="transmembrane region" description="Helical" evidence="9">
    <location>
        <begin position="352"/>
        <end position="371"/>
    </location>
</feature>
<evidence type="ECO:0000256" key="3">
    <source>
        <dbReference type="ARBA" id="ARBA00022475"/>
    </source>
</evidence>
<feature type="transmembrane region" description="Helical" evidence="9">
    <location>
        <begin position="616"/>
        <end position="638"/>
    </location>
</feature>
<evidence type="ECO:0000256" key="10">
    <source>
        <dbReference type="SAM" id="MobiDB-lite"/>
    </source>
</evidence>
<dbReference type="InterPro" id="IPR055344">
    <property type="entry name" value="SecD_SecF_C_bact"/>
</dbReference>
<dbReference type="Pfam" id="PF21760">
    <property type="entry name" value="SecD_1st"/>
    <property type="match status" value="1"/>
</dbReference>
<feature type="transmembrane region" description="Helical" evidence="9">
    <location>
        <begin position="326"/>
        <end position="346"/>
    </location>
</feature>
<dbReference type="PANTHER" id="PTHR30081">
    <property type="entry name" value="PROTEIN-EXPORT MEMBRANE PROTEIN SEC"/>
    <property type="match status" value="1"/>
</dbReference>
<dbReference type="Gene3D" id="3.30.1360.200">
    <property type="match status" value="1"/>
</dbReference>
<dbReference type="SUPFAM" id="SSF82866">
    <property type="entry name" value="Multidrug efflux transporter AcrB transmembrane domain"/>
    <property type="match status" value="2"/>
</dbReference>
<dbReference type="AlphaFoldDB" id="A0A5E6MJ56"/>
<evidence type="ECO:0000256" key="2">
    <source>
        <dbReference type="ARBA" id="ARBA00022448"/>
    </source>
</evidence>
<dbReference type="InterPro" id="IPR048634">
    <property type="entry name" value="SecD_SecF_C"/>
</dbReference>
<keyword evidence="3 9" id="KW-1003">Cell membrane</keyword>
<dbReference type="GO" id="GO:0065002">
    <property type="term" value="P:intracellular protein transmembrane transport"/>
    <property type="evidence" value="ECO:0007669"/>
    <property type="project" value="UniProtKB-UniRule"/>
</dbReference>
<dbReference type="Proteomes" id="UP000381693">
    <property type="component" value="Unassembled WGS sequence"/>
</dbReference>
<evidence type="ECO:0000259" key="11">
    <source>
        <dbReference type="Pfam" id="PF02355"/>
    </source>
</evidence>
<dbReference type="NCBIfam" id="TIGR01129">
    <property type="entry name" value="secD"/>
    <property type="match status" value="1"/>
</dbReference>
<keyword evidence="5 9" id="KW-0653">Protein transport</keyword>
<dbReference type="GO" id="GO:0043952">
    <property type="term" value="P:protein transport by the Sec complex"/>
    <property type="evidence" value="ECO:0007669"/>
    <property type="project" value="UniProtKB-UniRule"/>
</dbReference>
<feature type="domain" description="SecDF P1 head subdomain" evidence="13">
    <location>
        <begin position="177"/>
        <end position="273"/>
    </location>
</feature>
<feature type="transmembrane region" description="Helical" evidence="9">
    <location>
        <begin position="593"/>
        <end position="610"/>
    </location>
</feature>
<proteinExistence type="inferred from homology"/>
<dbReference type="Pfam" id="PF22599">
    <property type="entry name" value="SecDF_P1_head"/>
    <property type="match status" value="1"/>
</dbReference>
<accession>A0A5E6MJ56</accession>
<comment type="subunit">
    <text evidence="9">Forms a complex with SecF. Part of the essential Sec protein translocation apparatus which comprises SecA, SecYEG and auxiliary proteins SecDF. Other proteins may also be involved.</text>
</comment>
<keyword evidence="4 9" id="KW-0812">Transmembrane</keyword>
<feature type="transmembrane region" description="Helical" evidence="9">
    <location>
        <begin position="392"/>
        <end position="415"/>
    </location>
</feature>
<keyword evidence="2 9" id="KW-0813">Transport</keyword>
<dbReference type="PANTHER" id="PTHR30081:SF1">
    <property type="entry name" value="PROTEIN TRANSLOCASE SUBUNIT SECD"/>
    <property type="match status" value="1"/>
</dbReference>